<dbReference type="OrthoDB" id="8062037at2759"/>
<dbReference type="GO" id="GO:0008270">
    <property type="term" value="F:zinc ion binding"/>
    <property type="evidence" value="ECO:0007669"/>
    <property type="project" value="UniProtKB-KW"/>
</dbReference>
<dbReference type="Gene3D" id="1.10.287.1490">
    <property type="match status" value="1"/>
</dbReference>
<feature type="coiled-coil region" evidence="5">
    <location>
        <begin position="205"/>
        <end position="256"/>
    </location>
</feature>
<proteinExistence type="predicted"/>
<feature type="coiled-coil region" evidence="5">
    <location>
        <begin position="70"/>
        <end position="97"/>
    </location>
</feature>
<dbReference type="GO" id="GO:0031297">
    <property type="term" value="P:replication fork processing"/>
    <property type="evidence" value="ECO:0007669"/>
    <property type="project" value="TreeGrafter"/>
</dbReference>
<keyword evidence="1" id="KW-0479">Metal-binding</keyword>
<dbReference type="InterPro" id="IPR013083">
    <property type="entry name" value="Znf_RING/FYVE/PHD"/>
</dbReference>
<name>A0A3L8DXC9_OOCBI</name>
<gene>
    <name evidence="8" type="ORF">DMN91_003222</name>
</gene>
<dbReference type="GO" id="GO:0016567">
    <property type="term" value="P:protein ubiquitination"/>
    <property type="evidence" value="ECO:0007669"/>
    <property type="project" value="TreeGrafter"/>
</dbReference>
<evidence type="ECO:0000256" key="6">
    <source>
        <dbReference type="SAM" id="MobiDB-lite"/>
    </source>
</evidence>
<reference evidence="8" key="1">
    <citation type="journal article" date="2018" name="Genome Res.">
        <title>The genomic architecture and molecular evolution of ant odorant receptors.</title>
        <authorList>
            <person name="McKenzie S.K."/>
            <person name="Kronauer D.J.C."/>
        </authorList>
    </citation>
    <scope>NUCLEOTIDE SEQUENCE [LARGE SCALE GENOMIC DNA]</scope>
    <source>
        <strain evidence="8">Clonal line C1</strain>
    </source>
</reference>
<organism evidence="8">
    <name type="scientific">Ooceraea biroi</name>
    <name type="common">Clonal raider ant</name>
    <name type="synonym">Cerapachys biroi</name>
    <dbReference type="NCBI Taxonomy" id="2015173"/>
    <lineage>
        <taxon>Eukaryota</taxon>
        <taxon>Metazoa</taxon>
        <taxon>Ecdysozoa</taxon>
        <taxon>Arthropoda</taxon>
        <taxon>Hexapoda</taxon>
        <taxon>Insecta</taxon>
        <taxon>Pterygota</taxon>
        <taxon>Neoptera</taxon>
        <taxon>Endopterygota</taxon>
        <taxon>Hymenoptera</taxon>
        <taxon>Apocrita</taxon>
        <taxon>Aculeata</taxon>
        <taxon>Formicoidea</taxon>
        <taxon>Formicidae</taxon>
        <taxon>Dorylinae</taxon>
        <taxon>Ooceraea</taxon>
    </lineage>
</organism>
<dbReference type="SUPFAM" id="SSF57850">
    <property type="entry name" value="RING/U-box"/>
    <property type="match status" value="1"/>
</dbReference>
<protein>
    <recommendedName>
        <fullName evidence="7">RING-type domain-containing protein</fullName>
    </recommendedName>
</protein>
<sequence length="422" mass="48610">MNIVCGICRDLLVPSSDVFHTSCGHIFHLECLTEWLKRSKTCPQCRERTTESKIHRLYFNFSNDSNVEDASVLEQKIDNLTFQLNLKEKNISNLTETQSKLQSVTKALREEIKHVESEIKSKNCAIAAFKDQLKFYKQECEEVHNQKREISRLKKHIENLKNLQNLIDASVDEVDERLGMISDPNTLITYISVMKREMTVSFNKRRELRDKVSKLQREVQQLAAKCASLSGERSKRKELEEQLIICESEKIHLQNQLHNEQKKAHKCVCKVLKEKPDSLQEEYSFEEESNTETKIDDAWEVEANDSCTIVEPDNITEDSIENTPRNVKSYGFSSMKNRGIKRTNSDVKVPSILAKKPKFNQSNQKFASSGVTFDGFGGHAKYDKFPSPTLSFHMKKVRDESKTKKPKLDTGDNQKLSDILLV</sequence>
<comment type="caution">
    <text evidence="8">The sequence shown here is derived from an EMBL/GenBank/DDBJ whole genome shotgun (WGS) entry which is preliminary data.</text>
</comment>
<reference evidence="8" key="2">
    <citation type="submission" date="2018-07" db="EMBL/GenBank/DDBJ databases">
        <authorList>
            <person name="Mckenzie S.K."/>
            <person name="Kronauer D.J.C."/>
        </authorList>
    </citation>
    <scope>NUCLEOTIDE SEQUENCE</scope>
    <source>
        <strain evidence="8">Clonal line C1</strain>
    </source>
</reference>
<keyword evidence="5" id="KW-0175">Coiled coil</keyword>
<evidence type="ECO:0000256" key="5">
    <source>
        <dbReference type="SAM" id="Coils"/>
    </source>
</evidence>
<evidence type="ECO:0000256" key="2">
    <source>
        <dbReference type="ARBA" id="ARBA00022771"/>
    </source>
</evidence>
<dbReference type="GO" id="GO:0005634">
    <property type="term" value="C:nucleus"/>
    <property type="evidence" value="ECO:0007669"/>
    <property type="project" value="TreeGrafter"/>
</dbReference>
<dbReference type="EMBL" id="QOIP01000003">
    <property type="protein sequence ID" value="RLU25130.1"/>
    <property type="molecule type" value="Genomic_DNA"/>
</dbReference>
<dbReference type="Pfam" id="PF13639">
    <property type="entry name" value="zf-RING_2"/>
    <property type="match status" value="1"/>
</dbReference>
<dbReference type="GO" id="GO:0090734">
    <property type="term" value="C:site of DNA damage"/>
    <property type="evidence" value="ECO:0007669"/>
    <property type="project" value="TreeGrafter"/>
</dbReference>
<dbReference type="InterPro" id="IPR001841">
    <property type="entry name" value="Znf_RING"/>
</dbReference>
<dbReference type="AlphaFoldDB" id="A0A3L8DXC9"/>
<accession>A0A3L8DXC9</accession>
<keyword evidence="2 4" id="KW-0863">Zinc-finger</keyword>
<dbReference type="InterPro" id="IPR052639">
    <property type="entry name" value="TRAIP_ubiq-protein_ligase"/>
</dbReference>
<dbReference type="PANTHER" id="PTHR46569">
    <property type="entry name" value="E3 UBIQUITIN-PROTEIN LIGASE TRAIP"/>
    <property type="match status" value="1"/>
</dbReference>
<keyword evidence="3" id="KW-0862">Zinc</keyword>
<feature type="compositionally biased region" description="Basic and acidic residues" evidence="6">
    <location>
        <begin position="397"/>
        <end position="412"/>
    </location>
</feature>
<dbReference type="PROSITE" id="PS50089">
    <property type="entry name" value="ZF_RING_2"/>
    <property type="match status" value="1"/>
</dbReference>
<feature type="coiled-coil region" evidence="5">
    <location>
        <begin position="126"/>
        <end position="173"/>
    </location>
</feature>
<evidence type="ECO:0000256" key="4">
    <source>
        <dbReference type="PROSITE-ProRule" id="PRU00175"/>
    </source>
</evidence>
<dbReference type="Proteomes" id="UP000279307">
    <property type="component" value="Chromosome 3"/>
</dbReference>
<feature type="region of interest" description="Disordered" evidence="6">
    <location>
        <begin position="396"/>
        <end position="422"/>
    </location>
</feature>
<dbReference type="PANTHER" id="PTHR46569:SF1">
    <property type="entry name" value="E3 UBIQUITIN-PROTEIN LIGASE RFWD3-RELATED"/>
    <property type="match status" value="1"/>
</dbReference>
<dbReference type="SMART" id="SM00744">
    <property type="entry name" value="RINGv"/>
    <property type="match status" value="1"/>
</dbReference>
<evidence type="ECO:0000259" key="7">
    <source>
        <dbReference type="PROSITE" id="PS50089"/>
    </source>
</evidence>
<evidence type="ECO:0000256" key="1">
    <source>
        <dbReference type="ARBA" id="ARBA00022723"/>
    </source>
</evidence>
<dbReference type="GO" id="GO:0061630">
    <property type="term" value="F:ubiquitin protein ligase activity"/>
    <property type="evidence" value="ECO:0007669"/>
    <property type="project" value="TreeGrafter"/>
</dbReference>
<dbReference type="InterPro" id="IPR011016">
    <property type="entry name" value="Znf_RING-CH"/>
</dbReference>
<feature type="domain" description="RING-type" evidence="7">
    <location>
        <begin position="5"/>
        <end position="46"/>
    </location>
</feature>
<evidence type="ECO:0000256" key="3">
    <source>
        <dbReference type="ARBA" id="ARBA00022833"/>
    </source>
</evidence>
<dbReference type="Gene3D" id="3.30.40.10">
    <property type="entry name" value="Zinc/RING finger domain, C3HC4 (zinc finger)"/>
    <property type="match status" value="1"/>
</dbReference>
<dbReference type="SMART" id="SM00184">
    <property type="entry name" value="RING"/>
    <property type="match status" value="1"/>
</dbReference>
<evidence type="ECO:0000313" key="8">
    <source>
        <dbReference type="EMBL" id="RLU25130.1"/>
    </source>
</evidence>